<comment type="caution">
    <text evidence="2">The sequence shown here is derived from an EMBL/GenBank/DDBJ whole genome shotgun (WGS) entry which is preliminary data.</text>
</comment>
<evidence type="ECO:0000313" key="2">
    <source>
        <dbReference type="EMBL" id="KAA6372234.1"/>
    </source>
</evidence>
<organism evidence="2 3">
    <name type="scientific">Streblomastix strix</name>
    <dbReference type="NCBI Taxonomy" id="222440"/>
    <lineage>
        <taxon>Eukaryota</taxon>
        <taxon>Metamonada</taxon>
        <taxon>Preaxostyla</taxon>
        <taxon>Oxymonadida</taxon>
        <taxon>Streblomastigidae</taxon>
        <taxon>Streblomastix</taxon>
    </lineage>
</organism>
<reference evidence="2 3" key="1">
    <citation type="submission" date="2019-03" db="EMBL/GenBank/DDBJ databases">
        <title>Single cell metagenomics reveals metabolic interactions within the superorganism composed of flagellate Streblomastix strix and complex community of Bacteroidetes bacteria on its surface.</title>
        <authorList>
            <person name="Treitli S.C."/>
            <person name="Kolisko M."/>
            <person name="Husnik F."/>
            <person name="Keeling P."/>
            <person name="Hampl V."/>
        </authorList>
    </citation>
    <scope>NUCLEOTIDE SEQUENCE [LARGE SCALE GENOMIC DNA]</scope>
    <source>
        <strain evidence="2">ST1C</strain>
    </source>
</reference>
<accession>A0A5J4UPV9</accession>
<feature type="region of interest" description="Disordered" evidence="1">
    <location>
        <begin position="1"/>
        <end position="30"/>
    </location>
</feature>
<dbReference type="EMBL" id="SNRW01013771">
    <property type="protein sequence ID" value="KAA6372234.1"/>
    <property type="molecule type" value="Genomic_DNA"/>
</dbReference>
<protein>
    <submittedName>
        <fullName evidence="2">Uncharacterized protein</fullName>
    </submittedName>
</protein>
<feature type="compositionally biased region" description="Polar residues" evidence="1">
    <location>
        <begin position="1"/>
        <end position="12"/>
    </location>
</feature>
<evidence type="ECO:0000313" key="3">
    <source>
        <dbReference type="Proteomes" id="UP000324800"/>
    </source>
</evidence>
<dbReference type="AlphaFoldDB" id="A0A5J4UPV9"/>
<sequence>MVNGGNPWSSACDSGHSGHSGHTDNSLHSSTIQINGIDGVMAALFHRSPRICPVPKTVPHGQLFNLPTPLAHTYQ</sequence>
<proteinExistence type="predicted"/>
<evidence type="ECO:0000256" key="1">
    <source>
        <dbReference type="SAM" id="MobiDB-lite"/>
    </source>
</evidence>
<name>A0A5J4UPV9_9EUKA</name>
<gene>
    <name evidence="2" type="ORF">EZS28_032239</name>
</gene>
<dbReference type="Proteomes" id="UP000324800">
    <property type="component" value="Unassembled WGS sequence"/>
</dbReference>